<dbReference type="GO" id="GO:0005375">
    <property type="term" value="F:copper ion transmembrane transporter activity"/>
    <property type="evidence" value="ECO:0007669"/>
    <property type="project" value="UniProtKB-UniRule"/>
</dbReference>
<keyword evidence="1 4" id="KW-0812">Transmembrane</keyword>
<dbReference type="GO" id="GO:0016020">
    <property type="term" value="C:membrane"/>
    <property type="evidence" value="ECO:0007669"/>
    <property type="project" value="UniProtKB-SubCell"/>
</dbReference>
<feature type="transmembrane region" description="Helical" evidence="4">
    <location>
        <begin position="136"/>
        <end position="152"/>
    </location>
</feature>
<dbReference type="OrthoDB" id="161814at2759"/>
<feature type="transmembrane region" description="Helical" evidence="4">
    <location>
        <begin position="113"/>
        <end position="130"/>
    </location>
</feature>
<dbReference type="AlphaFoldDB" id="A0A3M7EZI0"/>
<keyword evidence="4" id="KW-0187">Copper transport</keyword>
<evidence type="ECO:0000313" key="5">
    <source>
        <dbReference type="EMBL" id="RMY81847.1"/>
    </source>
</evidence>
<comment type="caution">
    <text evidence="5">The sequence shown here is derived from an EMBL/GenBank/DDBJ whole genome shotgun (WGS) entry which is preliminary data.</text>
</comment>
<comment type="similarity">
    <text evidence="4">Belongs to the copper transporter (Ctr) (TC 1.A.56) family. SLC31A subfamily.</text>
</comment>
<protein>
    <recommendedName>
        <fullName evidence="4">Copper transport protein</fullName>
    </recommendedName>
</protein>
<evidence type="ECO:0000256" key="2">
    <source>
        <dbReference type="ARBA" id="ARBA00022989"/>
    </source>
</evidence>
<organism evidence="5 6">
    <name type="scientific">Hortaea werneckii</name>
    <name type="common">Black yeast</name>
    <name type="synonym">Cladosporium werneckii</name>
    <dbReference type="NCBI Taxonomy" id="91943"/>
    <lineage>
        <taxon>Eukaryota</taxon>
        <taxon>Fungi</taxon>
        <taxon>Dikarya</taxon>
        <taxon>Ascomycota</taxon>
        <taxon>Pezizomycotina</taxon>
        <taxon>Dothideomycetes</taxon>
        <taxon>Dothideomycetidae</taxon>
        <taxon>Mycosphaerellales</taxon>
        <taxon>Teratosphaeriaceae</taxon>
        <taxon>Hortaea</taxon>
    </lineage>
</organism>
<dbReference type="InterPro" id="IPR007274">
    <property type="entry name" value="Cop_transporter"/>
</dbReference>
<accession>A0A3M7EZI0</accession>
<dbReference type="PANTHER" id="PTHR12483:SF115">
    <property type="entry name" value="COPPER TRANSPORT PROTEIN"/>
    <property type="match status" value="1"/>
</dbReference>
<gene>
    <name evidence="5" type="ORF">D0861_08142</name>
</gene>
<keyword evidence="3 4" id="KW-0472">Membrane</keyword>
<evidence type="ECO:0000313" key="6">
    <source>
        <dbReference type="Proteomes" id="UP000268823"/>
    </source>
</evidence>
<dbReference type="Pfam" id="PF04145">
    <property type="entry name" value="Ctr"/>
    <property type="match status" value="1"/>
</dbReference>
<dbReference type="PANTHER" id="PTHR12483">
    <property type="entry name" value="SOLUTE CARRIER FAMILY 31 COPPER TRANSPORTERS"/>
    <property type="match status" value="1"/>
</dbReference>
<keyword evidence="4" id="KW-0813">Transport</keyword>
<name>A0A3M7EZI0_HORWE</name>
<keyword evidence="4" id="KW-0186">Copper</keyword>
<evidence type="ECO:0000256" key="3">
    <source>
        <dbReference type="ARBA" id="ARBA00023136"/>
    </source>
</evidence>
<proteinExistence type="inferred from homology"/>
<keyword evidence="4" id="KW-0406">Ion transport</keyword>
<comment type="subcellular location">
    <subcellularLocation>
        <location evidence="4">Membrane</location>
        <topology evidence="4">Multi-pass membrane protein</topology>
    </subcellularLocation>
</comment>
<sequence length="164" mass="18193">MLFTWDTNNLCIVFSQWRVTGTFSLVISILAVMALTAGYEAIRETSRNYEARQAERIESAPPKRKQESLCLTPQKFVHEANPSIAVGEQSSLLPVTAGNTAEAEEKKGKIVKAALYGIQVFYSFFIMLLFMTYNGWIMLAVGLGAFFGYLMFGQASIDKSAACH</sequence>
<evidence type="ECO:0000256" key="1">
    <source>
        <dbReference type="ARBA" id="ARBA00022692"/>
    </source>
</evidence>
<feature type="transmembrane region" description="Helical" evidence="4">
    <location>
        <begin position="23"/>
        <end position="42"/>
    </location>
</feature>
<dbReference type="EMBL" id="QWIR01000237">
    <property type="protein sequence ID" value="RMY81847.1"/>
    <property type="molecule type" value="Genomic_DNA"/>
</dbReference>
<keyword evidence="2 4" id="KW-1133">Transmembrane helix</keyword>
<evidence type="ECO:0000256" key="4">
    <source>
        <dbReference type="RuleBase" id="RU367022"/>
    </source>
</evidence>
<dbReference type="Proteomes" id="UP000268823">
    <property type="component" value="Unassembled WGS sequence"/>
</dbReference>
<reference evidence="5 6" key="1">
    <citation type="journal article" date="2018" name="BMC Genomics">
        <title>Genomic evidence for intraspecific hybridization in a clonal and extremely halotolerant yeast.</title>
        <authorList>
            <person name="Gostincar C."/>
            <person name="Stajich J.E."/>
            <person name="Zupancic J."/>
            <person name="Zalar P."/>
            <person name="Gunde-Cimerman N."/>
        </authorList>
    </citation>
    <scope>NUCLEOTIDE SEQUENCE [LARGE SCALE GENOMIC DNA]</scope>
    <source>
        <strain evidence="5 6">EXF-2788</strain>
    </source>
</reference>